<keyword evidence="6" id="KW-0206">Cytoskeleton</keyword>
<evidence type="ECO:0000256" key="2">
    <source>
        <dbReference type="ARBA" id="ARBA00004138"/>
    </source>
</evidence>
<feature type="coiled-coil region" evidence="8">
    <location>
        <begin position="364"/>
        <end position="433"/>
    </location>
</feature>
<organism evidence="9 10">
    <name type="scientific">Cathartes aura</name>
    <name type="common">Turkey vulture</name>
    <name type="synonym">Vultur aura</name>
    <dbReference type="NCBI Taxonomy" id="43455"/>
    <lineage>
        <taxon>Eukaryota</taxon>
        <taxon>Metazoa</taxon>
        <taxon>Chordata</taxon>
        <taxon>Craniata</taxon>
        <taxon>Vertebrata</taxon>
        <taxon>Euteleostomi</taxon>
        <taxon>Archelosauria</taxon>
        <taxon>Archosauria</taxon>
        <taxon>Dinosauria</taxon>
        <taxon>Saurischia</taxon>
        <taxon>Theropoda</taxon>
        <taxon>Coelurosauria</taxon>
        <taxon>Aves</taxon>
        <taxon>Neognathae</taxon>
        <taxon>Neoaves</taxon>
        <taxon>Telluraves</taxon>
        <taxon>Accipitrimorphae</taxon>
        <taxon>Accipitriformes</taxon>
        <taxon>Cathartidae</taxon>
        <taxon>Cathartes</taxon>
    </lineage>
</organism>
<keyword evidence="7" id="KW-0966">Cell projection</keyword>
<feature type="non-terminal residue" evidence="9">
    <location>
        <position position="521"/>
    </location>
</feature>
<evidence type="ECO:0000256" key="7">
    <source>
        <dbReference type="ARBA" id="ARBA00023273"/>
    </source>
</evidence>
<feature type="coiled-coil region" evidence="8">
    <location>
        <begin position="218"/>
        <end position="340"/>
    </location>
</feature>
<keyword evidence="4" id="KW-0963">Cytoplasm</keyword>
<feature type="non-terminal residue" evidence="9">
    <location>
        <position position="1"/>
    </location>
</feature>
<dbReference type="GO" id="GO:0036064">
    <property type="term" value="C:ciliary basal body"/>
    <property type="evidence" value="ECO:0007669"/>
    <property type="project" value="TreeGrafter"/>
</dbReference>
<proteinExistence type="inferred from homology"/>
<dbReference type="EMBL" id="KL304862">
    <property type="protein sequence ID" value="KFP51953.1"/>
    <property type="molecule type" value="Genomic_DNA"/>
</dbReference>
<evidence type="ECO:0000313" key="9">
    <source>
        <dbReference type="EMBL" id="KFP51953.1"/>
    </source>
</evidence>
<dbReference type="OrthoDB" id="9948429at2759"/>
<dbReference type="GO" id="GO:1902018">
    <property type="term" value="P:negative regulation of cilium assembly"/>
    <property type="evidence" value="ECO:0007669"/>
    <property type="project" value="TreeGrafter"/>
</dbReference>
<protein>
    <submittedName>
        <fullName evidence="9">Outer dense fiber protein 2-like</fullName>
    </submittedName>
</protein>
<feature type="coiled-coil region" evidence="8">
    <location>
        <begin position="481"/>
        <end position="508"/>
    </location>
</feature>
<evidence type="ECO:0000256" key="1">
    <source>
        <dbReference type="ARBA" id="ARBA00004114"/>
    </source>
</evidence>
<evidence type="ECO:0000256" key="8">
    <source>
        <dbReference type="SAM" id="Coils"/>
    </source>
</evidence>
<dbReference type="Proteomes" id="UP000053745">
    <property type="component" value="Unassembled WGS sequence"/>
</dbReference>
<name>A0A091L9H2_CATAU</name>
<evidence type="ECO:0000256" key="3">
    <source>
        <dbReference type="ARBA" id="ARBA00009316"/>
    </source>
</evidence>
<accession>A0A091L9H2</accession>
<dbReference type="PANTHER" id="PTHR23162">
    <property type="entry name" value="OUTER DENSE FIBER OF SPERM TAILS 2"/>
    <property type="match status" value="1"/>
</dbReference>
<gene>
    <name evidence="9" type="ORF">N323_07162</name>
</gene>
<comment type="subcellular location">
    <subcellularLocation>
        <location evidence="2">Cell projection</location>
        <location evidence="2">Cilium</location>
    </subcellularLocation>
    <subcellularLocation>
        <location evidence="1">Cytoplasm</location>
        <location evidence="1">Cytoskeleton</location>
        <location evidence="1">Microtubule organizing center</location>
        <location evidence="1">Centrosome</location>
        <location evidence="1">Centriole</location>
    </subcellularLocation>
</comment>
<reference evidence="9 10" key="1">
    <citation type="submission" date="2014-04" db="EMBL/GenBank/DDBJ databases">
        <title>Genome evolution of avian class.</title>
        <authorList>
            <person name="Zhang G."/>
            <person name="Li C."/>
        </authorList>
    </citation>
    <scope>NUCLEOTIDE SEQUENCE [LARGE SCALE GENOMIC DNA]</scope>
    <source>
        <strain evidence="9">BGI_N323</strain>
    </source>
</reference>
<evidence type="ECO:0000256" key="6">
    <source>
        <dbReference type="ARBA" id="ARBA00023212"/>
    </source>
</evidence>
<evidence type="ECO:0000256" key="5">
    <source>
        <dbReference type="ARBA" id="ARBA00023054"/>
    </source>
</evidence>
<dbReference type="AlphaFoldDB" id="A0A091L9H2"/>
<keyword evidence="5 8" id="KW-0175">Coiled coil</keyword>
<evidence type="ECO:0000313" key="10">
    <source>
        <dbReference type="Proteomes" id="UP000053745"/>
    </source>
</evidence>
<dbReference type="GO" id="GO:0005814">
    <property type="term" value="C:centriole"/>
    <property type="evidence" value="ECO:0007669"/>
    <property type="project" value="UniProtKB-SubCell"/>
</dbReference>
<evidence type="ECO:0000256" key="4">
    <source>
        <dbReference type="ARBA" id="ARBA00022490"/>
    </source>
</evidence>
<dbReference type="InterPro" id="IPR026099">
    <property type="entry name" value="Odf2-rel"/>
</dbReference>
<sequence length="521" mass="61520">QLNSKNIDTLMQKLSENETQNTNLRRKILEREKHVKELSSRLQVEKVNVQKEYHLSRSVKAVQAHLQCQIQRKEVENDELKVKMQTLEKKIAEWKIQVGEYKHQMSALKETSEQKKTALKKAMRSQKQRAQCFEAAVENLTSRIREREVKLSEILSASDVWKNQHDRMVEGKITLEIQTEDLKKQITSLLEDLKRKEEWRRNSDEEILGKLNSVNLENEKIYLENEKLKASLATLENSTVSVENELLNLQEKAKLQENLVEQYKNQVQKLQTAVEELKSRYETVLNENKRITENKCLEVDKVRDKMEAELKELEHVYDLLKAAEEKQQGYQEKLISWERIHAQKCKTLRELQVQEEDSVTSMGSHSLEEENHNIQKKYEDLKRQLEKMEFQNEELACQLKKEDESLQCSKLQLEEKIAEYNGLTRQLESALEEGRKMVAGELEKMSYKEQALQTKMLVLETEVREGQEEKKQLLCIFHHNEKHHEVHLKELENSLQKSENKNQSIQNYVQFLKASYITMFG</sequence>
<keyword evidence="10" id="KW-1185">Reference proteome</keyword>
<dbReference type="PANTHER" id="PTHR23162:SF7">
    <property type="entry name" value="PROTEIN BCAP"/>
    <property type="match status" value="1"/>
</dbReference>
<comment type="similarity">
    <text evidence="3">Belongs to the ODF2 family.</text>
</comment>
<feature type="coiled-coil region" evidence="8">
    <location>
        <begin position="63"/>
        <end position="143"/>
    </location>
</feature>
<dbReference type="GO" id="GO:0005813">
    <property type="term" value="C:centrosome"/>
    <property type="evidence" value="ECO:0007669"/>
    <property type="project" value="TreeGrafter"/>
</dbReference>